<organism evidence="1 2">
    <name type="scientific">Rhodnius prolixus</name>
    <name type="common">Triatomid bug</name>
    <dbReference type="NCBI Taxonomy" id="13249"/>
    <lineage>
        <taxon>Eukaryota</taxon>
        <taxon>Metazoa</taxon>
        <taxon>Ecdysozoa</taxon>
        <taxon>Arthropoda</taxon>
        <taxon>Hexapoda</taxon>
        <taxon>Insecta</taxon>
        <taxon>Pterygota</taxon>
        <taxon>Neoptera</taxon>
        <taxon>Paraneoptera</taxon>
        <taxon>Hemiptera</taxon>
        <taxon>Heteroptera</taxon>
        <taxon>Panheteroptera</taxon>
        <taxon>Cimicomorpha</taxon>
        <taxon>Reduviidae</taxon>
        <taxon>Triatominae</taxon>
        <taxon>Rhodnius</taxon>
    </lineage>
</organism>
<evidence type="ECO:0000313" key="1">
    <source>
        <dbReference type="EnsemblMetazoa" id="RPRC000823-PA"/>
    </source>
</evidence>
<reference evidence="1" key="1">
    <citation type="submission" date="2015-05" db="UniProtKB">
        <authorList>
            <consortium name="EnsemblMetazoa"/>
        </authorList>
    </citation>
    <scope>IDENTIFICATION</scope>
</reference>
<dbReference type="EnsemblMetazoa" id="RPRC000823-RA">
    <property type="protein sequence ID" value="RPRC000823-PA"/>
    <property type="gene ID" value="RPRC000823"/>
</dbReference>
<accession>T1H9W9</accession>
<dbReference type="AlphaFoldDB" id="T1H9W9"/>
<proteinExistence type="predicted"/>
<dbReference type="HOGENOM" id="CLU_2504321_0_0_1"/>
<sequence length="86" mass="9767">MPLDSFLVGYADDIAAIIVARDVEDAQLRLNQVMRRTQSWMEDHELELATEKTDVLMITRRHIPTNVRVQVGALAVETKSNVKYLG</sequence>
<keyword evidence="2" id="KW-1185">Reference proteome</keyword>
<dbReference type="EMBL" id="ACPB03033670">
    <property type="status" value="NOT_ANNOTATED_CDS"/>
    <property type="molecule type" value="Genomic_DNA"/>
</dbReference>
<evidence type="ECO:0000313" key="2">
    <source>
        <dbReference type="Proteomes" id="UP000015103"/>
    </source>
</evidence>
<dbReference type="Proteomes" id="UP000015103">
    <property type="component" value="Unassembled WGS sequence"/>
</dbReference>
<dbReference type="VEuPathDB" id="VectorBase:RPRC000823"/>
<protein>
    <submittedName>
        <fullName evidence="1">Reverse transcriptase domain-containing protein</fullName>
    </submittedName>
</protein>
<name>T1H9W9_RHOPR</name>
<dbReference type="OMA" id="WMEDHEL"/>
<dbReference type="STRING" id="13249.T1H9W9"/>
<dbReference type="InParanoid" id="T1H9W9"/>